<organism evidence="1 2">
    <name type="scientific">Siccirubricoccus soli</name>
    <dbReference type="NCBI Taxonomy" id="2899147"/>
    <lineage>
        <taxon>Bacteria</taxon>
        <taxon>Pseudomonadati</taxon>
        <taxon>Pseudomonadota</taxon>
        <taxon>Alphaproteobacteria</taxon>
        <taxon>Acetobacterales</taxon>
        <taxon>Roseomonadaceae</taxon>
        <taxon>Siccirubricoccus</taxon>
    </lineage>
</organism>
<dbReference type="RefSeq" id="WP_252955912.1">
    <property type="nucleotide sequence ID" value="NZ_JAFIRR010000185.1"/>
</dbReference>
<accession>A0ABT1DE91</accession>
<gene>
    <name evidence="1" type="ORF">JYK14_24495</name>
</gene>
<name>A0ABT1DE91_9PROT</name>
<comment type="caution">
    <text evidence="1">The sequence shown here is derived from an EMBL/GenBank/DDBJ whole genome shotgun (WGS) entry which is preliminary data.</text>
</comment>
<dbReference type="Proteomes" id="UP001523392">
    <property type="component" value="Unassembled WGS sequence"/>
</dbReference>
<reference evidence="1 2" key="1">
    <citation type="submission" date="2021-12" db="EMBL/GenBank/DDBJ databases">
        <title>Siccirubricoccus leaddurans sp. nov., a high concentration Zn2+ tolerance bacterium.</title>
        <authorList>
            <person name="Cao Y."/>
        </authorList>
    </citation>
    <scope>NUCLEOTIDE SEQUENCE [LARGE SCALE GENOMIC DNA]</scope>
    <source>
        <strain evidence="1 2">KC 17139</strain>
    </source>
</reference>
<dbReference type="EMBL" id="JAFIRR010000185">
    <property type="protein sequence ID" value="MCO6419295.1"/>
    <property type="molecule type" value="Genomic_DNA"/>
</dbReference>
<protein>
    <recommendedName>
        <fullName evidence="3">Integron cassette protein VCH-CASS1 chain domain-containing protein</fullName>
    </recommendedName>
</protein>
<sequence>MDNELAQALRRELLEKGAAVVHGADDKRLFLVHSTAMQMTGQGILMAYEGGGTFFWAYASDQRPLNRFRLTAAGFRIDLAEAILQIVGDLELTEPELIHQRVPGSGGRR</sequence>
<evidence type="ECO:0000313" key="1">
    <source>
        <dbReference type="EMBL" id="MCO6419295.1"/>
    </source>
</evidence>
<keyword evidence="2" id="KW-1185">Reference proteome</keyword>
<evidence type="ECO:0008006" key="3">
    <source>
        <dbReference type="Google" id="ProtNLM"/>
    </source>
</evidence>
<proteinExistence type="predicted"/>
<evidence type="ECO:0000313" key="2">
    <source>
        <dbReference type="Proteomes" id="UP001523392"/>
    </source>
</evidence>